<accession>E0XV92</accession>
<name>E0XV92_9RHOB</name>
<protein>
    <submittedName>
        <fullName evidence="3">Uncharacterized conserved protein</fullName>
    </submittedName>
</protein>
<organism evidence="3">
    <name type="scientific">uncultured Rhodobacterales bacterium HF4000_03E16</name>
    <dbReference type="NCBI Taxonomy" id="710785"/>
    <lineage>
        <taxon>Bacteria</taxon>
        <taxon>Pseudomonadati</taxon>
        <taxon>Pseudomonadota</taxon>
        <taxon>Alphaproteobacteria</taxon>
        <taxon>Rhodobacterales</taxon>
        <taxon>environmental samples</taxon>
    </lineage>
</organism>
<proteinExistence type="predicted"/>
<dbReference type="CDD" id="cd14797">
    <property type="entry name" value="DUF302"/>
    <property type="match status" value="1"/>
</dbReference>
<evidence type="ECO:0000313" key="3">
    <source>
        <dbReference type="EMBL" id="ADI18333.1"/>
    </source>
</evidence>
<dbReference type="Pfam" id="PF03625">
    <property type="entry name" value="DUF302"/>
    <property type="match status" value="1"/>
</dbReference>
<reference evidence="3" key="1">
    <citation type="journal article" date="2011" name="Environ. Microbiol.">
        <title>Time-series analyses of Monterey Bay coastal microbial picoplankton using a 'genome proxy' microarray.</title>
        <authorList>
            <person name="Rich V.I."/>
            <person name="Pham V.D."/>
            <person name="Eppley J."/>
            <person name="Shi Y."/>
            <person name="DeLong E.F."/>
        </authorList>
    </citation>
    <scope>NUCLEOTIDE SEQUENCE</scope>
</reference>
<dbReference type="EMBL" id="GU474886">
    <property type="protein sequence ID" value="ADI18333.1"/>
    <property type="molecule type" value="Genomic_DNA"/>
</dbReference>
<dbReference type="Gene3D" id="3.30.310.70">
    <property type="entry name" value="TT1751-like domain"/>
    <property type="match status" value="1"/>
</dbReference>
<feature type="domain" description="DUF302" evidence="2">
    <location>
        <begin position="278"/>
        <end position="340"/>
    </location>
</feature>
<evidence type="ECO:0000259" key="2">
    <source>
        <dbReference type="Pfam" id="PF03625"/>
    </source>
</evidence>
<feature type="region of interest" description="Disordered" evidence="1">
    <location>
        <begin position="194"/>
        <end position="213"/>
    </location>
</feature>
<dbReference type="InterPro" id="IPR005180">
    <property type="entry name" value="DUF302"/>
</dbReference>
<sequence length="373" mass="38362">MKAWICESSSDGRFPQYGVAPGAGVAALYRAAAAGVLVPLSRPDRRAWRRADQGARAGAWRICPAIADRRAGGDAAAAVRRAQPDPVSSRHRPHGLFLRGAAPADLAGTRRADPVADLGRYRQTPLYHHRHGGLCPVGASGADIEQLVGAPPGAALAQAAQADLSGGVAGRCALPDAGQGAATGTIALSRRYPRTARAPDRTRQAASPHRPAQRGLTGAIDILERPMLRSLILALPFLAATGAGAETVKVATGKSVAEAAEALAQAIEAAGATLFARVDHGAGAQKVGQDIGASELLIFGNPEVGTPAMVEAREAGLALPLKVLVYEDRQGGTWLAYEAPAERLADLADGALPSEVTDPMTGALRKLTAKAAE</sequence>
<dbReference type="AlphaFoldDB" id="E0XV92"/>
<dbReference type="InterPro" id="IPR035923">
    <property type="entry name" value="TT1751-like_sf"/>
</dbReference>
<evidence type="ECO:0000256" key="1">
    <source>
        <dbReference type="SAM" id="MobiDB-lite"/>
    </source>
</evidence>
<dbReference type="SUPFAM" id="SSF103247">
    <property type="entry name" value="TT1751-like"/>
    <property type="match status" value="1"/>
</dbReference>